<keyword evidence="8" id="KW-0547">Nucleotide-binding</keyword>
<evidence type="ECO:0000256" key="13">
    <source>
        <dbReference type="ARBA" id="ARBA00023136"/>
    </source>
</evidence>
<keyword evidence="21" id="KW-1185">Reference proteome</keyword>
<dbReference type="InterPro" id="IPR005467">
    <property type="entry name" value="His_kinase_dom"/>
</dbReference>
<organism evidence="20 21">
    <name type="scientific">Zarconia navalis LEGE 11467</name>
    <dbReference type="NCBI Taxonomy" id="1828826"/>
    <lineage>
        <taxon>Bacteria</taxon>
        <taxon>Bacillati</taxon>
        <taxon>Cyanobacteriota</taxon>
        <taxon>Cyanophyceae</taxon>
        <taxon>Oscillatoriophycideae</taxon>
        <taxon>Oscillatoriales</taxon>
        <taxon>Oscillatoriales incertae sedis</taxon>
        <taxon>Zarconia</taxon>
        <taxon>Zarconia navalis</taxon>
    </lineage>
</organism>
<name>A0A928VWN8_9CYAN</name>
<comment type="caution">
    <text evidence="20">The sequence shown here is derived from an EMBL/GenBank/DDBJ whole genome shotgun (WGS) entry which is preliminary data.</text>
</comment>
<dbReference type="GO" id="GO:0005886">
    <property type="term" value="C:plasma membrane"/>
    <property type="evidence" value="ECO:0007669"/>
    <property type="project" value="TreeGrafter"/>
</dbReference>
<comment type="similarity">
    <text evidence="3">In the N-terminal section; belongs to the phytochrome family.</text>
</comment>
<evidence type="ECO:0000256" key="16">
    <source>
        <dbReference type="SAM" id="Coils"/>
    </source>
</evidence>
<dbReference type="CDD" id="cd16922">
    <property type="entry name" value="HATPase_EvgS-ArcB-TorS-like"/>
    <property type="match status" value="1"/>
</dbReference>
<dbReference type="InterPro" id="IPR036890">
    <property type="entry name" value="HATPase_C_sf"/>
</dbReference>
<evidence type="ECO:0000256" key="7">
    <source>
        <dbReference type="ARBA" id="ARBA00022692"/>
    </source>
</evidence>
<dbReference type="Pfam" id="PF00512">
    <property type="entry name" value="HisKA"/>
    <property type="match status" value="1"/>
</dbReference>
<evidence type="ECO:0000256" key="8">
    <source>
        <dbReference type="ARBA" id="ARBA00022741"/>
    </source>
</evidence>
<evidence type="ECO:0000313" key="20">
    <source>
        <dbReference type="EMBL" id="MBE9040112.1"/>
    </source>
</evidence>
<dbReference type="Gene3D" id="1.10.287.130">
    <property type="match status" value="1"/>
</dbReference>
<dbReference type="AlphaFoldDB" id="A0A928VWN8"/>
<evidence type="ECO:0000256" key="3">
    <source>
        <dbReference type="ARBA" id="ARBA00006402"/>
    </source>
</evidence>
<dbReference type="GO" id="GO:0009927">
    <property type="term" value="F:histidine phosphotransfer kinase activity"/>
    <property type="evidence" value="ECO:0007669"/>
    <property type="project" value="TreeGrafter"/>
</dbReference>
<dbReference type="Gene3D" id="3.30.450.20">
    <property type="entry name" value="PAS domain"/>
    <property type="match status" value="1"/>
</dbReference>
<keyword evidence="5 15" id="KW-0597">Phosphoprotein</keyword>
<feature type="domain" description="Histidine kinase" evidence="17">
    <location>
        <begin position="76"/>
        <end position="314"/>
    </location>
</feature>
<comment type="catalytic activity">
    <reaction evidence="1">
        <text>ATP + protein L-histidine = ADP + protein N-phospho-L-histidine.</text>
        <dbReference type="EC" id="2.7.13.3"/>
    </reaction>
</comment>
<dbReference type="Gene3D" id="3.40.50.2300">
    <property type="match status" value="1"/>
</dbReference>
<evidence type="ECO:0000256" key="5">
    <source>
        <dbReference type="ARBA" id="ARBA00022553"/>
    </source>
</evidence>
<dbReference type="InterPro" id="IPR001789">
    <property type="entry name" value="Sig_transdc_resp-reg_receiver"/>
</dbReference>
<dbReference type="FunFam" id="1.10.287.130:FF:000004">
    <property type="entry name" value="Ethylene receptor 1"/>
    <property type="match status" value="1"/>
</dbReference>
<evidence type="ECO:0000256" key="14">
    <source>
        <dbReference type="ARBA" id="ARBA00074306"/>
    </source>
</evidence>
<protein>
    <recommendedName>
        <fullName evidence="14">Circadian input-output histidine kinase CikA</fullName>
        <ecNumber evidence="4">2.7.13.3</ecNumber>
    </recommendedName>
</protein>
<evidence type="ECO:0000313" key="21">
    <source>
        <dbReference type="Proteomes" id="UP000621799"/>
    </source>
</evidence>
<evidence type="ECO:0000256" key="15">
    <source>
        <dbReference type="PROSITE-ProRule" id="PRU00169"/>
    </source>
</evidence>
<dbReference type="PANTHER" id="PTHR43047:SF72">
    <property type="entry name" value="OSMOSENSING HISTIDINE PROTEIN KINASE SLN1"/>
    <property type="match status" value="1"/>
</dbReference>
<keyword evidence="16" id="KW-0175">Coiled coil</keyword>
<dbReference type="InterPro" id="IPR000700">
    <property type="entry name" value="PAS-assoc_C"/>
</dbReference>
<dbReference type="FunFam" id="3.30.565.10:FF:000010">
    <property type="entry name" value="Sensor histidine kinase RcsC"/>
    <property type="match status" value="1"/>
</dbReference>
<evidence type="ECO:0000256" key="1">
    <source>
        <dbReference type="ARBA" id="ARBA00000085"/>
    </source>
</evidence>
<dbReference type="InterPro" id="IPR003661">
    <property type="entry name" value="HisK_dim/P_dom"/>
</dbReference>
<evidence type="ECO:0000259" key="18">
    <source>
        <dbReference type="PROSITE" id="PS50110"/>
    </source>
</evidence>
<keyword evidence="11" id="KW-1133">Transmembrane helix</keyword>
<dbReference type="SUPFAM" id="SSF52172">
    <property type="entry name" value="CheY-like"/>
    <property type="match status" value="1"/>
</dbReference>
<evidence type="ECO:0000259" key="19">
    <source>
        <dbReference type="PROSITE" id="PS50113"/>
    </source>
</evidence>
<keyword evidence="12" id="KW-0902">Two-component regulatory system</keyword>
<evidence type="ECO:0000259" key="17">
    <source>
        <dbReference type="PROSITE" id="PS50109"/>
    </source>
</evidence>
<keyword evidence="13" id="KW-0472">Membrane</keyword>
<dbReference type="InterPro" id="IPR004358">
    <property type="entry name" value="Sig_transdc_His_kin-like_C"/>
</dbReference>
<dbReference type="InterPro" id="IPR011006">
    <property type="entry name" value="CheY-like_superfamily"/>
</dbReference>
<evidence type="ECO:0000256" key="9">
    <source>
        <dbReference type="ARBA" id="ARBA00022777"/>
    </source>
</evidence>
<evidence type="ECO:0000256" key="10">
    <source>
        <dbReference type="ARBA" id="ARBA00022840"/>
    </source>
</evidence>
<dbReference type="PROSITE" id="PS50113">
    <property type="entry name" value="PAC"/>
    <property type="match status" value="1"/>
</dbReference>
<reference evidence="20" key="1">
    <citation type="submission" date="2020-10" db="EMBL/GenBank/DDBJ databases">
        <authorList>
            <person name="Castelo-Branco R."/>
            <person name="Eusebio N."/>
            <person name="Adriana R."/>
            <person name="Vieira A."/>
            <person name="Brugerolle De Fraissinette N."/>
            <person name="Rezende De Castro R."/>
            <person name="Schneider M.P."/>
            <person name="Vasconcelos V."/>
            <person name="Leao P.N."/>
        </authorList>
    </citation>
    <scope>NUCLEOTIDE SEQUENCE</scope>
    <source>
        <strain evidence="20">LEGE 11467</strain>
    </source>
</reference>
<evidence type="ECO:0000256" key="4">
    <source>
        <dbReference type="ARBA" id="ARBA00012438"/>
    </source>
</evidence>
<keyword evidence="6" id="KW-0808">Transferase</keyword>
<dbReference type="SMART" id="SM00448">
    <property type="entry name" value="REC"/>
    <property type="match status" value="1"/>
</dbReference>
<dbReference type="CDD" id="cd00082">
    <property type="entry name" value="HisKA"/>
    <property type="match status" value="1"/>
</dbReference>
<dbReference type="Gene3D" id="3.30.565.10">
    <property type="entry name" value="Histidine kinase-like ATPase, C-terminal domain"/>
    <property type="match status" value="1"/>
</dbReference>
<feature type="modified residue" description="4-aspartylphosphate" evidence="15">
    <location>
        <position position="388"/>
    </location>
</feature>
<feature type="domain" description="Response regulatory" evidence="18">
    <location>
        <begin position="339"/>
        <end position="455"/>
    </location>
</feature>
<dbReference type="GO" id="GO:0000155">
    <property type="term" value="F:phosphorelay sensor kinase activity"/>
    <property type="evidence" value="ECO:0007669"/>
    <property type="project" value="InterPro"/>
</dbReference>
<dbReference type="InterPro" id="IPR003594">
    <property type="entry name" value="HATPase_dom"/>
</dbReference>
<keyword evidence="9" id="KW-0418">Kinase</keyword>
<dbReference type="InterPro" id="IPR036097">
    <property type="entry name" value="HisK_dim/P_sf"/>
</dbReference>
<dbReference type="Pfam" id="PF02518">
    <property type="entry name" value="HATPase_c"/>
    <property type="match status" value="1"/>
</dbReference>
<keyword evidence="10" id="KW-0067">ATP-binding</keyword>
<comment type="subcellular location">
    <subcellularLocation>
        <location evidence="2">Membrane</location>
    </subcellularLocation>
</comment>
<feature type="domain" description="PAC" evidence="19">
    <location>
        <begin position="1"/>
        <end position="33"/>
    </location>
</feature>
<dbReference type="EC" id="2.7.13.3" evidence="4"/>
<evidence type="ECO:0000256" key="6">
    <source>
        <dbReference type="ARBA" id="ARBA00022679"/>
    </source>
</evidence>
<dbReference type="GO" id="GO:0005524">
    <property type="term" value="F:ATP binding"/>
    <property type="evidence" value="ECO:0007669"/>
    <property type="project" value="UniProtKB-KW"/>
</dbReference>
<evidence type="ECO:0000256" key="11">
    <source>
        <dbReference type="ARBA" id="ARBA00022989"/>
    </source>
</evidence>
<dbReference type="SMART" id="SM00388">
    <property type="entry name" value="HisKA"/>
    <property type="match status" value="1"/>
</dbReference>
<dbReference type="SUPFAM" id="SSF55874">
    <property type="entry name" value="ATPase domain of HSP90 chaperone/DNA topoisomerase II/histidine kinase"/>
    <property type="match status" value="1"/>
</dbReference>
<feature type="coiled-coil region" evidence="16">
    <location>
        <begin position="24"/>
        <end position="62"/>
    </location>
</feature>
<dbReference type="SUPFAM" id="SSF47384">
    <property type="entry name" value="Homodimeric domain of signal transducing histidine kinase"/>
    <property type="match status" value="1"/>
</dbReference>
<dbReference type="PRINTS" id="PR00344">
    <property type="entry name" value="BCTRLSENSOR"/>
</dbReference>
<dbReference type="PROSITE" id="PS50109">
    <property type="entry name" value="HIS_KIN"/>
    <property type="match status" value="1"/>
</dbReference>
<evidence type="ECO:0000256" key="12">
    <source>
        <dbReference type="ARBA" id="ARBA00023012"/>
    </source>
</evidence>
<dbReference type="EMBL" id="JADEXN010000057">
    <property type="protein sequence ID" value="MBE9040112.1"/>
    <property type="molecule type" value="Genomic_DNA"/>
</dbReference>
<keyword evidence="7" id="KW-0812">Transmembrane</keyword>
<dbReference type="PROSITE" id="PS50110">
    <property type="entry name" value="RESPONSE_REGULATORY"/>
    <property type="match status" value="1"/>
</dbReference>
<dbReference type="PANTHER" id="PTHR43047">
    <property type="entry name" value="TWO-COMPONENT HISTIDINE PROTEIN KINASE"/>
    <property type="match status" value="1"/>
</dbReference>
<dbReference type="Proteomes" id="UP000621799">
    <property type="component" value="Unassembled WGS sequence"/>
</dbReference>
<sequence>MSLSNLKNEGVREYLAILRDITEQKQAEEALRRSESELRNWAQQLESRVQKRTAELKAAKERADAASLAKSDFLASMSHELRTPLNGILGYAQILQQSKRLAEREHHGVNIIYQCGSHLLTLINDILDLSKIEARKMELYPSEFHFPAFLQGVVEMCRVRAETKQITFDYQCDPHLPLGICADEKRLRQVLINLLGNAIKFTDGGAVRFKVSTIEKRSVVADKSTLTNSSTCDSLFIWRICFQIEDTGVGMNSEQLDRIFLPFEQVGNGKLRAEGTGLGLSISQKILGLMNSQIEVKSQLGEGSIFGFELALIEATKWVEKSTSIDRHRIIGYKGKRCKIAIVDDRWENRSVVVKLLQPLGFEILEAVNGRDGLEIASKNKLDLIVTDLDVTTLNEFQMVEHIRKDEKLKDIPVLVSSASVLEVDRHKSLDIGGDDFLPKPIQVEELLTKLQKILALEWIHEEQEKAEDQKFEFPGSSFENEIIFPSIEEIEKLLDLAKQGLVHQISLELERIQKMDDKFAVFTRKMQQLAKSFQVKTIREKLQEELNKR</sequence>
<proteinExistence type="inferred from homology"/>
<evidence type="ECO:0000256" key="2">
    <source>
        <dbReference type="ARBA" id="ARBA00004370"/>
    </source>
</evidence>
<accession>A0A928VWN8</accession>
<dbReference type="SMART" id="SM00387">
    <property type="entry name" value="HATPase_c"/>
    <property type="match status" value="1"/>
</dbReference>
<gene>
    <name evidence="20" type="ORF">IQ235_04805</name>
</gene>
<dbReference type="Pfam" id="PF00072">
    <property type="entry name" value="Response_reg"/>
    <property type="match status" value="1"/>
</dbReference>